<evidence type="ECO:0000313" key="3">
    <source>
        <dbReference type="Proteomes" id="UP000299102"/>
    </source>
</evidence>
<reference evidence="2 3" key="1">
    <citation type="journal article" date="2019" name="Commun. Biol.">
        <title>The bagworm genome reveals a unique fibroin gene that provides high tensile strength.</title>
        <authorList>
            <person name="Kono N."/>
            <person name="Nakamura H."/>
            <person name="Ohtoshi R."/>
            <person name="Tomita M."/>
            <person name="Numata K."/>
            <person name="Arakawa K."/>
        </authorList>
    </citation>
    <scope>NUCLEOTIDE SEQUENCE [LARGE SCALE GENOMIC DNA]</scope>
</reference>
<dbReference type="PANTHER" id="PTHR16311:SF3">
    <property type="entry name" value="THROMBOSPONDIN TYPE-1 DOMAIN-CONTAINING PROTEIN 1"/>
    <property type="match status" value="1"/>
</dbReference>
<dbReference type="EMBL" id="BGZK01004449">
    <property type="protein sequence ID" value="GBP09063.1"/>
    <property type="molecule type" value="Genomic_DNA"/>
</dbReference>
<name>A0A4C1T3H1_EUMVA</name>
<dbReference type="AlphaFoldDB" id="A0A4C1T3H1"/>
<keyword evidence="3" id="KW-1185">Reference proteome</keyword>
<organism evidence="2 3">
    <name type="scientific">Eumeta variegata</name>
    <name type="common">Bagworm moth</name>
    <name type="synonym">Eumeta japonica</name>
    <dbReference type="NCBI Taxonomy" id="151549"/>
    <lineage>
        <taxon>Eukaryota</taxon>
        <taxon>Metazoa</taxon>
        <taxon>Ecdysozoa</taxon>
        <taxon>Arthropoda</taxon>
        <taxon>Hexapoda</taxon>
        <taxon>Insecta</taxon>
        <taxon>Pterygota</taxon>
        <taxon>Neoptera</taxon>
        <taxon>Endopterygota</taxon>
        <taxon>Lepidoptera</taxon>
        <taxon>Glossata</taxon>
        <taxon>Ditrysia</taxon>
        <taxon>Tineoidea</taxon>
        <taxon>Psychidae</taxon>
        <taxon>Oiketicinae</taxon>
        <taxon>Eumeta</taxon>
    </lineage>
</organism>
<gene>
    <name evidence="2" type="ORF">EVAR_47535_1</name>
</gene>
<dbReference type="OrthoDB" id="446173at2759"/>
<accession>A0A4C1T3H1</accession>
<comment type="caution">
    <text evidence="2">The sequence shown here is derived from an EMBL/GenBank/DDBJ whole genome shotgun (WGS) entry which is preliminary data.</text>
</comment>
<dbReference type="InterPro" id="IPR038877">
    <property type="entry name" value="THSD1"/>
</dbReference>
<evidence type="ECO:0000313" key="2">
    <source>
        <dbReference type="EMBL" id="GBP09063.1"/>
    </source>
</evidence>
<protein>
    <submittedName>
        <fullName evidence="2">Uncharacterized protein</fullName>
    </submittedName>
</protein>
<proteinExistence type="predicted"/>
<dbReference type="Proteomes" id="UP000299102">
    <property type="component" value="Unassembled WGS sequence"/>
</dbReference>
<evidence type="ECO:0000256" key="1">
    <source>
        <dbReference type="SAM" id="MobiDB-lite"/>
    </source>
</evidence>
<dbReference type="PANTHER" id="PTHR16311">
    <property type="entry name" value="THROMBOSPONDIN TYPE I DOMAIN-CONTAINING 1"/>
    <property type="match status" value="1"/>
</dbReference>
<feature type="region of interest" description="Disordered" evidence="1">
    <location>
        <begin position="123"/>
        <end position="143"/>
    </location>
</feature>
<dbReference type="GO" id="GO:0071944">
    <property type="term" value="C:cell periphery"/>
    <property type="evidence" value="ECO:0007669"/>
    <property type="project" value="TreeGrafter"/>
</dbReference>
<sequence>MEPFTYRREDEDEGNDAYMYGSIGNSNPYAEQPNDLTQVWVEIPDAPVALGGDIRVRVHEVIEPVTLRASIARDEDDGRTILATMPLALDTEGRLTLPCGYFPRGGVYYLEIISDPNINGEYEKNETEDFTNGENGEENRRTKVKRDFSVLVDSNSDPTVENSKTNVASGTVTQMGARVVKSWRFDVTWPAARLAVTPEKIQTYPEKEVTAIIEFPSVVCTPIESSGDFWLELLYCGHSSGGAVLCDGKNTSSHAQVLYSEQIKGFPGRRTMSLRCEWFGQAGDYALTLRPAAAAGPQDFTFVFIKLRPVGARGGAGGGRRGRDILRWCLIQSAKTRSPAKDIRSLLRFIAVGPRETCILLFRLLLPEFIAYGGSRWLLNYIDAKFSLDLELFSITTN</sequence>